<reference evidence="3" key="1">
    <citation type="submission" date="2023-07" db="EMBL/GenBank/DDBJ databases">
        <title>Novel species in the genus Lipingzhangella isolated from Sambhar Salt Lake.</title>
        <authorList>
            <person name="Jiya N."/>
            <person name="Kajale S."/>
            <person name="Sharma A."/>
        </authorList>
    </citation>
    <scope>NUCLEOTIDE SEQUENCE [LARGE SCALE GENOMIC DNA]</scope>
    <source>
        <strain evidence="3">LS1_29</strain>
    </source>
</reference>
<dbReference type="CDD" id="cd06127">
    <property type="entry name" value="DEDDh"/>
    <property type="match status" value="1"/>
</dbReference>
<protein>
    <submittedName>
        <fullName evidence="2">DEDD exonuclease domain-containing protein</fullName>
    </submittedName>
</protein>
<comment type="caution">
    <text evidence="2">The sequence shown here is derived from an EMBL/GenBank/DDBJ whole genome shotgun (WGS) entry which is preliminary data.</text>
</comment>
<dbReference type="InterPro" id="IPR013520">
    <property type="entry name" value="Ribonucl_H"/>
</dbReference>
<dbReference type="InterPro" id="IPR012337">
    <property type="entry name" value="RNaseH-like_sf"/>
</dbReference>
<feature type="domain" description="GIY-YIG" evidence="1">
    <location>
        <begin position="229"/>
        <end position="307"/>
    </location>
</feature>
<keyword evidence="2" id="KW-0540">Nuclease</keyword>
<accession>A0ABU2H051</accession>
<evidence type="ECO:0000313" key="3">
    <source>
        <dbReference type="Proteomes" id="UP001250214"/>
    </source>
</evidence>
<dbReference type="Gene3D" id="3.40.1440.10">
    <property type="entry name" value="GIY-YIG endonuclease"/>
    <property type="match status" value="1"/>
</dbReference>
<dbReference type="PANTHER" id="PTHR30562">
    <property type="entry name" value="UVRC/OXIDOREDUCTASE"/>
    <property type="match status" value="1"/>
</dbReference>
<dbReference type="InterPro" id="IPR000305">
    <property type="entry name" value="GIY-YIG_endonuc"/>
</dbReference>
<dbReference type="Gene3D" id="3.30.420.10">
    <property type="entry name" value="Ribonuclease H-like superfamily/Ribonuclease H"/>
    <property type="match status" value="1"/>
</dbReference>
<dbReference type="GO" id="GO:0004527">
    <property type="term" value="F:exonuclease activity"/>
    <property type="evidence" value="ECO:0007669"/>
    <property type="project" value="UniProtKB-KW"/>
</dbReference>
<proteinExistence type="predicted"/>
<dbReference type="SUPFAM" id="SSF53098">
    <property type="entry name" value="Ribonuclease H-like"/>
    <property type="match status" value="1"/>
</dbReference>
<dbReference type="CDD" id="cd10434">
    <property type="entry name" value="GIY-YIG_UvrC_Cho"/>
    <property type="match status" value="1"/>
</dbReference>
<dbReference type="NCBIfam" id="TIGR00573">
    <property type="entry name" value="dnaq"/>
    <property type="match status" value="1"/>
</dbReference>
<dbReference type="Pfam" id="PF00929">
    <property type="entry name" value="RNase_T"/>
    <property type="match status" value="1"/>
</dbReference>
<dbReference type="NCBIfam" id="NF005905">
    <property type="entry name" value="PRK07883.1-3"/>
    <property type="match status" value="1"/>
</dbReference>
<name>A0ABU2H051_9ACTN</name>
<dbReference type="SUPFAM" id="SSF82771">
    <property type="entry name" value="GIY-YIG endonuclease"/>
    <property type="match status" value="1"/>
</dbReference>
<dbReference type="EMBL" id="JAVLVT010000001">
    <property type="protein sequence ID" value="MDS1268696.1"/>
    <property type="molecule type" value="Genomic_DNA"/>
</dbReference>
<dbReference type="SMART" id="SM00479">
    <property type="entry name" value="EXOIII"/>
    <property type="match status" value="1"/>
</dbReference>
<dbReference type="InterPro" id="IPR050066">
    <property type="entry name" value="UvrABC_protein_C"/>
</dbReference>
<keyword evidence="3" id="KW-1185">Reference proteome</keyword>
<dbReference type="Proteomes" id="UP001250214">
    <property type="component" value="Unassembled WGS sequence"/>
</dbReference>
<sequence>MSADPASFPPQQLSLDELPEALSETTFVVVDLETTGSRPQEAGITEIGAVKLRGADDVAEFATLVHPRHPIPPFITLLTGITEAMVSTAPPVEAVLPAFLEFARDHVLVAHNAAFDVGFLKAVCAQHGFDWPSPPILDTVSLARQLFPRSEVRNHKLGTLAQHLGLEQQPRHRALDDARATAGVLRAAMERAQGQGVTTLPELRSLSASPASAAQRRARSRVDLDGIPALPGVYVFEDAHGQALYIGKSANIRSRVASYFTGSEKRRHIRQMLDLAHRVRPIVCPTALEAEVRELRLIAEHTPHYNRRPRKPGQFVWLRIAPEREPSPSALRIERCANPVPAGTAGPAPACLGPFSSVREAELARAALRQALGSVALRPTSGPASTPRPQEPTTAELLEGAMHRDTEMVRTPLTRRIESLAAQQRYEEAGQVRDRLSAYLRGARRQQRLTALASCSHLVAARRTRPYGEPTAEEHRWELAVVRSGRLAASGVLPPEADPQAYLRATVATAETVSGGPGPTPAASATEMEAVLAWLEQPGTRLVELTGTWACPIDGAERYRDLTDWHRGEYPAQ</sequence>
<dbReference type="InterPro" id="IPR035901">
    <property type="entry name" value="GIY-YIG_endonuc_sf"/>
</dbReference>
<keyword evidence="2" id="KW-0269">Exonuclease</keyword>
<dbReference type="PANTHER" id="PTHR30562:SF1">
    <property type="entry name" value="UVRABC SYSTEM PROTEIN C"/>
    <property type="match status" value="1"/>
</dbReference>
<dbReference type="NCBIfam" id="NF005907">
    <property type="entry name" value="PRK07883.1-5"/>
    <property type="match status" value="1"/>
</dbReference>
<gene>
    <name evidence="2" type="ORF">RIF23_00135</name>
</gene>
<dbReference type="InterPro" id="IPR036397">
    <property type="entry name" value="RNaseH_sf"/>
</dbReference>
<dbReference type="PROSITE" id="PS50164">
    <property type="entry name" value="GIY_YIG"/>
    <property type="match status" value="1"/>
</dbReference>
<dbReference type="Pfam" id="PF01541">
    <property type="entry name" value="GIY-YIG"/>
    <property type="match status" value="1"/>
</dbReference>
<evidence type="ECO:0000259" key="1">
    <source>
        <dbReference type="PROSITE" id="PS50164"/>
    </source>
</evidence>
<keyword evidence="2" id="KW-0378">Hydrolase</keyword>
<evidence type="ECO:0000313" key="2">
    <source>
        <dbReference type="EMBL" id="MDS1268696.1"/>
    </source>
</evidence>
<dbReference type="InterPro" id="IPR047296">
    <property type="entry name" value="GIY-YIG_UvrC_Cho"/>
</dbReference>
<dbReference type="InterPro" id="IPR006054">
    <property type="entry name" value="DnaQ"/>
</dbReference>
<organism evidence="2 3">
    <name type="scientific">Lipingzhangella rawalii</name>
    <dbReference type="NCBI Taxonomy" id="2055835"/>
    <lineage>
        <taxon>Bacteria</taxon>
        <taxon>Bacillati</taxon>
        <taxon>Actinomycetota</taxon>
        <taxon>Actinomycetes</taxon>
        <taxon>Streptosporangiales</taxon>
        <taxon>Nocardiopsidaceae</taxon>
        <taxon>Lipingzhangella</taxon>
    </lineage>
</organism>
<dbReference type="SMART" id="SM00465">
    <property type="entry name" value="GIYc"/>
    <property type="match status" value="1"/>
</dbReference>